<dbReference type="RefSeq" id="WP_078789339.1">
    <property type="nucleotide sequence ID" value="NZ_FUWR01000004.1"/>
</dbReference>
<evidence type="ECO:0000259" key="3">
    <source>
        <dbReference type="Pfam" id="PF02568"/>
    </source>
</evidence>
<dbReference type="InterPro" id="IPR020536">
    <property type="entry name" value="ThiI_AANH"/>
</dbReference>
<dbReference type="SUPFAM" id="SSF52402">
    <property type="entry name" value="Adenine nucleotide alpha hydrolases-like"/>
    <property type="match status" value="1"/>
</dbReference>
<dbReference type="STRING" id="115783.SAMN02745119_01067"/>
<sequence>MQRRALALFSGGLDSILAVKVIQQQGVDVLAINFTSPFFGCSPILDGEPVAAQYARRYAIPFRSIPLGAEFIEMLRHPRHGYGSALNPCIDCKTFMLRCAGALLQELQADFVITGEVVGQRPMSQRQDTLRLIERDCGIAGLLLRPLSAKYMKVTIPEAEGWVNREQLPAIKGRGRKDQMRLAAELGVDEYPAPGGGCLLTEESYIPKVKDLLDHQTVPVIRDFDLLRTGRHFRLSETCKAVVGRDSSDNEKILASIGAGETTLRWMDGASPLVLLVGEPLETDLRQAGRILMRYTKAPKGEPARLSLQVDGKQTEISVLNDLQEDELEQFRI</sequence>
<dbReference type="Pfam" id="PF18297">
    <property type="entry name" value="NFACT-R_2"/>
    <property type="match status" value="1"/>
</dbReference>
<dbReference type="PANTHER" id="PTHR11933">
    <property type="entry name" value="TRNA 5-METHYLAMINOMETHYL-2-THIOURIDYLATE -METHYLTRANSFERASE"/>
    <property type="match status" value="1"/>
</dbReference>
<dbReference type="Pfam" id="PF02568">
    <property type="entry name" value="ThiI"/>
    <property type="match status" value="1"/>
</dbReference>
<organism evidence="5 6">
    <name type="scientific">Trichlorobacter thiogenes</name>
    <dbReference type="NCBI Taxonomy" id="115783"/>
    <lineage>
        <taxon>Bacteria</taxon>
        <taxon>Pseudomonadati</taxon>
        <taxon>Thermodesulfobacteriota</taxon>
        <taxon>Desulfuromonadia</taxon>
        <taxon>Geobacterales</taxon>
        <taxon>Geobacteraceae</taxon>
        <taxon>Trichlorobacter</taxon>
    </lineage>
</organism>
<evidence type="ECO:0000256" key="2">
    <source>
        <dbReference type="ARBA" id="ARBA00022840"/>
    </source>
</evidence>
<feature type="domain" description="Thil AANH" evidence="3">
    <location>
        <begin position="2"/>
        <end position="148"/>
    </location>
</feature>
<gene>
    <name evidence="5" type="ORF">SAMN02745119_01067</name>
</gene>
<feature type="domain" description="NFACT protein RNA binding" evidence="4">
    <location>
        <begin position="230"/>
        <end position="332"/>
    </location>
</feature>
<proteinExistence type="predicted"/>
<accession>A0A1T4LYI6</accession>
<dbReference type="PANTHER" id="PTHR11933:SF6">
    <property type="entry name" value="THIL AANH DOMAIN-CONTAINING PROTEIN"/>
    <property type="match status" value="1"/>
</dbReference>
<evidence type="ECO:0000313" key="5">
    <source>
        <dbReference type="EMBL" id="SJZ59737.1"/>
    </source>
</evidence>
<dbReference type="EMBL" id="FUWR01000004">
    <property type="protein sequence ID" value="SJZ59737.1"/>
    <property type="molecule type" value="Genomic_DNA"/>
</dbReference>
<dbReference type="Proteomes" id="UP000190102">
    <property type="component" value="Unassembled WGS sequence"/>
</dbReference>
<dbReference type="Gene3D" id="3.40.50.620">
    <property type="entry name" value="HUPs"/>
    <property type="match status" value="1"/>
</dbReference>
<keyword evidence="2" id="KW-0067">ATP-binding</keyword>
<dbReference type="AlphaFoldDB" id="A0A1T4LYI6"/>
<dbReference type="GO" id="GO:0005524">
    <property type="term" value="F:ATP binding"/>
    <property type="evidence" value="ECO:0007669"/>
    <property type="project" value="UniProtKB-KW"/>
</dbReference>
<dbReference type="GO" id="GO:0004810">
    <property type="term" value="F:CCA tRNA nucleotidyltransferase activity"/>
    <property type="evidence" value="ECO:0007669"/>
    <property type="project" value="InterPro"/>
</dbReference>
<protein>
    <submittedName>
        <fullName evidence="5">tRNA U34 2-thiouridine synthase MnmA/TrmU, contains the PP-loop ATPase domain</fullName>
    </submittedName>
</protein>
<keyword evidence="1" id="KW-0547">Nucleotide-binding</keyword>
<evidence type="ECO:0000259" key="4">
    <source>
        <dbReference type="Pfam" id="PF18297"/>
    </source>
</evidence>
<dbReference type="InterPro" id="IPR059101">
    <property type="entry name" value="NFACT-R_2"/>
</dbReference>
<reference evidence="6" key="1">
    <citation type="submission" date="2017-02" db="EMBL/GenBank/DDBJ databases">
        <authorList>
            <person name="Varghese N."/>
            <person name="Submissions S."/>
        </authorList>
    </citation>
    <scope>NUCLEOTIDE SEQUENCE [LARGE SCALE GENOMIC DNA]</scope>
    <source>
        <strain evidence="6">ATCC BAA-34</strain>
    </source>
</reference>
<keyword evidence="6" id="KW-1185">Reference proteome</keyword>
<evidence type="ECO:0000256" key="1">
    <source>
        <dbReference type="ARBA" id="ARBA00022741"/>
    </source>
</evidence>
<evidence type="ECO:0000313" key="6">
    <source>
        <dbReference type="Proteomes" id="UP000190102"/>
    </source>
</evidence>
<name>A0A1T4LYI6_9BACT</name>
<dbReference type="OrthoDB" id="9781887at2"/>
<dbReference type="InterPro" id="IPR014729">
    <property type="entry name" value="Rossmann-like_a/b/a_fold"/>
</dbReference>